<evidence type="ECO:0000313" key="5">
    <source>
        <dbReference type="Proteomes" id="UP001597052"/>
    </source>
</evidence>
<dbReference type="InterPro" id="IPR000917">
    <property type="entry name" value="Sulfatase_N"/>
</dbReference>
<dbReference type="InterPro" id="IPR050738">
    <property type="entry name" value="Sulfatase"/>
</dbReference>
<feature type="domain" description="Sulfatase N-terminal" evidence="3">
    <location>
        <begin position="3"/>
        <end position="339"/>
    </location>
</feature>
<feature type="modified residue" description="3-oxoalanine (Ser)" evidence="2">
    <location>
        <position position="43"/>
    </location>
</feature>
<accession>A0ABD6D4G6</accession>
<evidence type="ECO:0000256" key="2">
    <source>
        <dbReference type="PIRSR" id="PIRSR600917-52"/>
    </source>
</evidence>
<organism evidence="4 5">
    <name type="scientific">Halohasta litorea</name>
    <dbReference type="NCBI Taxonomy" id="869891"/>
    <lineage>
        <taxon>Archaea</taxon>
        <taxon>Methanobacteriati</taxon>
        <taxon>Methanobacteriota</taxon>
        <taxon>Stenosarchaea group</taxon>
        <taxon>Halobacteria</taxon>
        <taxon>Halobacteriales</taxon>
        <taxon>Haloferacaceae</taxon>
        <taxon>Halohasta</taxon>
    </lineage>
</organism>
<dbReference type="AlphaFoldDB" id="A0ABD6D4G6"/>
<dbReference type="Pfam" id="PF00884">
    <property type="entry name" value="Sulfatase"/>
    <property type="match status" value="1"/>
</dbReference>
<proteinExistence type="inferred from homology"/>
<comment type="PTM">
    <text evidence="2">The conversion to 3-oxoalanine (also known as C-formylglycine, FGly), of a serine or cysteine residue in prokaryotes and of a cysteine residue in eukaryotes, is critical for catalytic activity.</text>
</comment>
<evidence type="ECO:0000259" key="3">
    <source>
        <dbReference type="Pfam" id="PF00884"/>
    </source>
</evidence>
<comment type="similarity">
    <text evidence="1">Belongs to the sulfatase family.</text>
</comment>
<name>A0ABD6D4G6_9EURY</name>
<reference evidence="4 5" key="1">
    <citation type="journal article" date="2019" name="Int. J. Syst. Evol. Microbiol.">
        <title>The Global Catalogue of Microorganisms (GCM) 10K type strain sequencing project: providing services to taxonomists for standard genome sequencing and annotation.</title>
        <authorList>
            <consortium name="The Broad Institute Genomics Platform"/>
            <consortium name="The Broad Institute Genome Sequencing Center for Infectious Disease"/>
            <person name="Wu L."/>
            <person name="Ma J."/>
        </authorList>
    </citation>
    <scope>NUCLEOTIDE SEQUENCE [LARGE SCALE GENOMIC DNA]</scope>
    <source>
        <strain evidence="4 5">CGMCC 1.10593</strain>
    </source>
</reference>
<dbReference type="SUPFAM" id="SSF53649">
    <property type="entry name" value="Alkaline phosphatase-like"/>
    <property type="match status" value="1"/>
</dbReference>
<gene>
    <name evidence="4" type="ORF">ACFSBW_03455</name>
</gene>
<dbReference type="Gene3D" id="3.40.720.10">
    <property type="entry name" value="Alkaline Phosphatase, subunit A"/>
    <property type="match status" value="1"/>
</dbReference>
<dbReference type="InterPro" id="IPR017850">
    <property type="entry name" value="Alkaline_phosphatase_core_sf"/>
</dbReference>
<keyword evidence="5" id="KW-1185">Reference proteome</keyword>
<protein>
    <submittedName>
        <fullName evidence="4">Sulfatase-like hydrolase/transferase</fullName>
    </submittedName>
</protein>
<dbReference type="EMBL" id="JBHUDM010000001">
    <property type="protein sequence ID" value="MFD1640931.1"/>
    <property type="molecule type" value="Genomic_DNA"/>
</dbReference>
<dbReference type="PANTHER" id="PTHR42693">
    <property type="entry name" value="ARYLSULFATASE FAMILY MEMBER"/>
    <property type="match status" value="1"/>
</dbReference>
<dbReference type="RefSeq" id="WP_256394623.1">
    <property type="nucleotide sequence ID" value="NZ_JANHDJ010000001.1"/>
</dbReference>
<evidence type="ECO:0000313" key="4">
    <source>
        <dbReference type="EMBL" id="MFD1640931.1"/>
    </source>
</evidence>
<comment type="caution">
    <text evidence="4">The sequence shown here is derived from an EMBL/GenBank/DDBJ whole genome shotgun (WGS) entry which is preliminary data.</text>
</comment>
<evidence type="ECO:0000256" key="1">
    <source>
        <dbReference type="ARBA" id="ARBA00008779"/>
    </source>
</evidence>
<dbReference type="PANTHER" id="PTHR42693:SF33">
    <property type="entry name" value="ARYLSULFATASE"/>
    <property type="match status" value="1"/>
</dbReference>
<sequence>MRRNVVLIVLDTVRKDFFHEYASRLLKRSDCIFQQCRAASSWSTPSHASMLTGELLHQHGVHANQQNFNDVDVSDTFLGELDEFSRICVAYHNLLQPKYSFDKYFDVHRTTPTRQIRNNLGTDEGYKKYLNFAFESFKQSDSYLIYKGLQDGVWSTFDSQLSMLPYLERPDIDTGETSHIIKKEVEKTQEPFFLFTNYLEAHSPIQVNRYLDPELYSASEFWDEGSYEVWEMQDNPELDEDYTTNYRELYGASIEYLDRKLSRLIDHIQSTTERETTVLVTADHGHNLGYPNEDHLFSHGCSMSEGVLHIPLIMINPPTGFPNEVTEHFSHLDLGELIVRLSHGDSHIDDIVGGTIASEHEGFGSPQSKFEKFPGTQEEWEYWNRSIRVIYEDETKFEWDTAGGEKKYHITSDNPCRQELIETNITIPDTADEFFDIDMAEYKKKIDSMKISADVKEDLADLGYL</sequence>
<dbReference type="Proteomes" id="UP001597052">
    <property type="component" value="Unassembled WGS sequence"/>
</dbReference>